<evidence type="ECO:0000313" key="2">
    <source>
        <dbReference type="Proteomes" id="UP001055811"/>
    </source>
</evidence>
<organism evidence="1 2">
    <name type="scientific">Cichorium intybus</name>
    <name type="common">Chicory</name>
    <dbReference type="NCBI Taxonomy" id="13427"/>
    <lineage>
        <taxon>Eukaryota</taxon>
        <taxon>Viridiplantae</taxon>
        <taxon>Streptophyta</taxon>
        <taxon>Embryophyta</taxon>
        <taxon>Tracheophyta</taxon>
        <taxon>Spermatophyta</taxon>
        <taxon>Magnoliopsida</taxon>
        <taxon>eudicotyledons</taxon>
        <taxon>Gunneridae</taxon>
        <taxon>Pentapetalae</taxon>
        <taxon>asterids</taxon>
        <taxon>campanulids</taxon>
        <taxon>Asterales</taxon>
        <taxon>Asteraceae</taxon>
        <taxon>Cichorioideae</taxon>
        <taxon>Cichorieae</taxon>
        <taxon>Cichoriinae</taxon>
        <taxon>Cichorium</taxon>
    </lineage>
</organism>
<evidence type="ECO:0000313" key="1">
    <source>
        <dbReference type="EMBL" id="KAI3721753.1"/>
    </source>
</evidence>
<sequence>MENQINSGTYKSPAESTWTRDEDKLFEMALVHVPENIPGPWHEIAKVVPGKTAEQAMAHYQELLYDVDKIESGQVELPRHAVDGTKSFVGSDSELRRRQISFGEQTTSRHGECGRRKGIPWTKEEHRFIEEIRVWVEGVWERRLAKHLKTVCDHKDANTSGQSCPEISPPTGV</sequence>
<reference evidence="1 2" key="2">
    <citation type="journal article" date="2022" name="Mol. Ecol. Resour.">
        <title>The genomes of chicory, endive, great burdock and yacon provide insights into Asteraceae paleo-polyploidization history and plant inulin production.</title>
        <authorList>
            <person name="Fan W."/>
            <person name="Wang S."/>
            <person name="Wang H."/>
            <person name="Wang A."/>
            <person name="Jiang F."/>
            <person name="Liu H."/>
            <person name="Zhao H."/>
            <person name="Xu D."/>
            <person name="Zhang Y."/>
        </authorList>
    </citation>
    <scope>NUCLEOTIDE SEQUENCE [LARGE SCALE GENOMIC DNA]</scope>
    <source>
        <strain evidence="2">cv. Punajuju</strain>
        <tissue evidence="1">Leaves</tissue>
    </source>
</reference>
<name>A0ACB9BI26_CICIN</name>
<dbReference type="Proteomes" id="UP001055811">
    <property type="component" value="Linkage Group LG06"/>
</dbReference>
<comment type="caution">
    <text evidence="1">The sequence shown here is derived from an EMBL/GenBank/DDBJ whole genome shotgun (WGS) entry which is preliminary data.</text>
</comment>
<gene>
    <name evidence="1" type="ORF">L2E82_32771</name>
</gene>
<protein>
    <submittedName>
        <fullName evidence="1">Uncharacterized protein</fullName>
    </submittedName>
</protein>
<proteinExistence type="predicted"/>
<dbReference type="EMBL" id="CM042014">
    <property type="protein sequence ID" value="KAI3721753.1"/>
    <property type="molecule type" value="Genomic_DNA"/>
</dbReference>
<accession>A0ACB9BI26</accession>
<reference evidence="2" key="1">
    <citation type="journal article" date="2022" name="Mol. Ecol. Resour.">
        <title>The genomes of chicory, endive, great burdock and yacon provide insights into Asteraceae palaeo-polyploidization history and plant inulin production.</title>
        <authorList>
            <person name="Fan W."/>
            <person name="Wang S."/>
            <person name="Wang H."/>
            <person name="Wang A."/>
            <person name="Jiang F."/>
            <person name="Liu H."/>
            <person name="Zhao H."/>
            <person name="Xu D."/>
            <person name="Zhang Y."/>
        </authorList>
    </citation>
    <scope>NUCLEOTIDE SEQUENCE [LARGE SCALE GENOMIC DNA]</scope>
    <source>
        <strain evidence="2">cv. Punajuju</strain>
    </source>
</reference>
<keyword evidence="2" id="KW-1185">Reference proteome</keyword>